<organism evidence="4 5">
    <name type="scientific">Lachancea dasiensis</name>
    <dbReference type="NCBI Taxonomy" id="1072105"/>
    <lineage>
        <taxon>Eukaryota</taxon>
        <taxon>Fungi</taxon>
        <taxon>Dikarya</taxon>
        <taxon>Ascomycota</taxon>
        <taxon>Saccharomycotina</taxon>
        <taxon>Saccharomycetes</taxon>
        <taxon>Saccharomycetales</taxon>
        <taxon>Saccharomycetaceae</taxon>
        <taxon>Lachancea</taxon>
    </lineage>
</organism>
<dbReference type="Proteomes" id="UP000190274">
    <property type="component" value="Chromosome A"/>
</dbReference>
<name>A0A1G4IPX3_9SACH</name>
<reference evidence="4 5" key="1">
    <citation type="submission" date="2016-03" db="EMBL/GenBank/DDBJ databases">
        <authorList>
            <person name="Devillers H."/>
        </authorList>
    </citation>
    <scope>NUCLEOTIDE SEQUENCE [LARGE SCALE GENOMIC DNA]</scope>
    <source>
        <strain evidence="4">CBS 10888</strain>
    </source>
</reference>
<dbReference type="Pfam" id="PF07687">
    <property type="entry name" value="M20_dimer"/>
    <property type="match status" value="1"/>
</dbReference>
<dbReference type="SUPFAM" id="SSF53187">
    <property type="entry name" value="Zn-dependent exopeptidases"/>
    <property type="match status" value="1"/>
</dbReference>
<dbReference type="OrthoDB" id="4676at2759"/>
<dbReference type="InterPro" id="IPR002933">
    <property type="entry name" value="Peptidase_M20"/>
</dbReference>
<dbReference type="Pfam" id="PF01546">
    <property type="entry name" value="Peptidase_M20"/>
    <property type="match status" value="1"/>
</dbReference>
<dbReference type="GO" id="GO:0016813">
    <property type="term" value="F:hydrolase activity, acting on carbon-nitrogen (but not peptide) bonds, in linear amidines"/>
    <property type="evidence" value="ECO:0007669"/>
    <property type="project" value="InterPro"/>
</dbReference>
<dbReference type="PIRSF" id="PIRSF001235">
    <property type="entry name" value="Amidase_carbamoylase"/>
    <property type="match status" value="1"/>
</dbReference>
<feature type="domain" description="Peptidase M20 dimerisation" evidence="3">
    <location>
        <begin position="246"/>
        <end position="340"/>
    </location>
</feature>
<evidence type="ECO:0000256" key="1">
    <source>
        <dbReference type="ARBA" id="ARBA00006247"/>
    </source>
</evidence>
<evidence type="ECO:0000313" key="4">
    <source>
        <dbReference type="EMBL" id="SCU78755.1"/>
    </source>
</evidence>
<protein>
    <submittedName>
        <fullName evidence="4">LADA_0A07382g1_1</fullName>
    </submittedName>
</protein>
<dbReference type="PANTHER" id="PTHR32494:SF5">
    <property type="entry name" value="ALLANTOATE AMIDOHYDROLASE"/>
    <property type="match status" value="1"/>
</dbReference>
<sequence>MSQNTATQTTTLPTSGTLNIPAVAPLQISPGRLNQTILETGTTYGGVARWGDLPHEFGMRRLAGTAEDGAMRDWFIQECKSLGCRIKIDQIGNIFAIFPGKNGGKPTATGSHLDTQPEAGKYDGILGVLAGLEVLRTFKDNNYVPHFDVCVVVWFNEEGARFARSCTGSSVWSHDLSLKEAYELMSIGESEPESVFESLSKINYIGDVPASYKENEIDAHFELHIEQGPILEDEQKSIGVVTGVQAYKWEKITVSGEGAHAGTTPWRCRKDALLASAKMIVAASEILEKHQGLLTCGVIDAKPYSVNIIPGEVSFTLDSRHPSDEVLGKAHAEVYKEFDRIVKQNVSGPLSYTSETLQVSPAVKFNETCIECVSRSALAQFPSHKVRQLWSGAGHDSCQTAPHAPTSMIFIPSKDGLSHNYYEYSSPEEVENGFKVLLHAIINYDNYRSTRGH</sequence>
<dbReference type="InterPro" id="IPR010158">
    <property type="entry name" value="Amidase_Cbmase"/>
</dbReference>
<gene>
    <name evidence="4" type="ORF">LADA_0A07382G</name>
</gene>
<dbReference type="PANTHER" id="PTHR32494">
    <property type="entry name" value="ALLANTOATE DEIMINASE-RELATED"/>
    <property type="match status" value="1"/>
</dbReference>
<dbReference type="Gene3D" id="3.30.70.360">
    <property type="match status" value="1"/>
</dbReference>
<dbReference type="AlphaFoldDB" id="A0A1G4IPX3"/>
<dbReference type="SUPFAM" id="SSF55031">
    <property type="entry name" value="Bacterial exopeptidase dimerisation domain"/>
    <property type="match status" value="1"/>
</dbReference>
<evidence type="ECO:0000313" key="5">
    <source>
        <dbReference type="Proteomes" id="UP000190274"/>
    </source>
</evidence>
<dbReference type="CDD" id="cd03884">
    <property type="entry name" value="M20_bAS"/>
    <property type="match status" value="1"/>
</dbReference>
<dbReference type="InterPro" id="IPR036264">
    <property type="entry name" value="Bact_exopeptidase_dim_dom"/>
</dbReference>
<keyword evidence="5" id="KW-1185">Reference proteome</keyword>
<dbReference type="InterPro" id="IPR011650">
    <property type="entry name" value="Peptidase_M20_dimer"/>
</dbReference>
<keyword evidence="2" id="KW-0378">Hydrolase</keyword>
<proteinExistence type="inferred from homology"/>
<comment type="similarity">
    <text evidence="1">Belongs to the peptidase M20A family.</text>
</comment>
<evidence type="ECO:0000259" key="3">
    <source>
        <dbReference type="Pfam" id="PF07687"/>
    </source>
</evidence>
<evidence type="ECO:0000256" key="2">
    <source>
        <dbReference type="ARBA" id="ARBA00022801"/>
    </source>
</evidence>
<dbReference type="NCBIfam" id="TIGR01879">
    <property type="entry name" value="hydantase"/>
    <property type="match status" value="1"/>
</dbReference>
<accession>A0A1G4IPX3</accession>
<dbReference type="Gene3D" id="3.40.630.10">
    <property type="entry name" value="Zn peptidases"/>
    <property type="match status" value="1"/>
</dbReference>
<dbReference type="EMBL" id="LT598460">
    <property type="protein sequence ID" value="SCU78755.1"/>
    <property type="molecule type" value="Genomic_DNA"/>
</dbReference>